<protein>
    <submittedName>
        <fullName evidence="2">Uncharacterized protein</fullName>
    </submittedName>
</protein>
<feature type="transmembrane region" description="Helical" evidence="1">
    <location>
        <begin position="20"/>
        <end position="45"/>
    </location>
</feature>
<organism evidence="2 3">
    <name type="scientific">Podospora didyma</name>
    <dbReference type="NCBI Taxonomy" id="330526"/>
    <lineage>
        <taxon>Eukaryota</taxon>
        <taxon>Fungi</taxon>
        <taxon>Dikarya</taxon>
        <taxon>Ascomycota</taxon>
        <taxon>Pezizomycotina</taxon>
        <taxon>Sordariomycetes</taxon>
        <taxon>Sordariomycetidae</taxon>
        <taxon>Sordariales</taxon>
        <taxon>Podosporaceae</taxon>
        <taxon>Podospora</taxon>
    </lineage>
</organism>
<keyword evidence="1" id="KW-0812">Transmembrane</keyword>
<accession>A0AAE0NUD8</accession>
<feature type="transmembrane region" description="Helical" evidence="1">
    <location>
        <begin position="254"/>
        <end position="276"/>
    </location>
</feature>
<dbReference type="InterPro" id="IPR053018">
    <property type="entry name" value="Elsinochrome_Biosynth-Asso"/>
</dbReference>
<dbReference type="EMBL" id="JAULSW010000003">
    <property type="protein sequence ID" value="KAK3387917.1"/>
    <property type="molecule type" value="Genomic_DNA"/>
</dbReference>
<dbReference type="AlphaFoldDB" id="A0AAE0NUD8"/>
<proteinExistence type="predicted"/>
<feature type="transmembrane region" description="Helical" evidence="1">
    <location>
        <begin position="181"/>
        <end position="203"/>
    </location>
</feature>
<dbReference type="Proteomes" id="UP001285441">
    <property type="component" value="Unassembled WGS sequence"/>
</dbReference>
<feature type="transmembrane region" description="Helical" evidence="1">
    <location>
        <begin position="92"/>
        <end position="117"/>
    </location>
</feature>
<sequence>MAMAPNCSAIPDQVPSDPGIAGAAVLLSSTITAGLTIGMSASLVLQGFVGRHDTKRNPSLIRRKLLNSYSDQQIIVGIGIQSVGLVKAHQMVAYHFFIIWMLSLLSMATHNATLLALVHDFRRDWVLRWLRQFLMFVNLALSCVLGVYVLESKIRGLPNTLPIGCVWSIPESSSSVNGIDYVGTIVTIAGNCVIFGLATWYLHNRKQRFYKVVQLVGLVLMAGIAIGATARAYLLSQAFGKPDVSLSDQGEKSWSFGQLLSMLMLILPVISVIEIIRGEIAVAPPVADSDDDDNESNEEAKALFRGQVAEMNAKTANKC</sequence>
<evidence type="ECO:0000256" key="1">
    <source>
        <dbReference type="SAM" id="Phobius"/>
    </source>
</evidence>
<gene>
    <name evidence="2" type="ORF">B0H63DRAFT_471169</name>
</gene>
<comment type="caution">
    <text evidence="2">The sequence shown here is derived from an EMBL/GenBank/DDBJ whole genome shotgun (WGS) entry which is preliminary data.</text>
</comment>
<keyword evidence="1" id="KW-1133">Transmembrane helix</keyword>
<reference evidence="2" key="2">
    <citation type="submission" date="2023-06" db="EMBL/GenBank/DDBJ databases">
        <authorList>
            <consortium name="Lawrence Berkeley National Laboratory"/>
            <person name="Haridas S."/>
            <person name="Hensen N."/>
            <person name="Bonometti L."/>
            <person name="Westerberg I."/>
            <person name="Brannstrom I.O."/>
            <person name="Guillou S."/>
            <person name="Cros-Aarteil S."/>
            <person name="Calhoun S."/>
            <person name="Kuo A."/>
            <person name="Mondo S."/>
            <person name="Pangilinan J."/>
            <person name="Riley R."/>
            <person name="LaButti K."/>
            <person name="Andreopoulos B."/>
            <person name="Lipzen A."/>
            <person name="Chen C."/>
            <person name="Yanf M."/>
            <person name="Daum C."/>
            <person name="Ng V."/>
            <person name="Clum A."/>
            <person name="Steindorff A."/>
            <person name="Ohm R."/>
            <person name="Martin F."/>
            <person name="Silar P."/>
            <person name="Natvig D."/>
            <person name="Lalanne C."/>
            <person name="Gautier V."/>
            <person name="Ament-velasquez S.L."/>
            <person name="Kruys A."/>
            <person name="Hutchinson M.I."/>
            <person name="Powell A.J."/>
            <person name="Barry K."/>
            <person name="Miller A.N."/>
            <person name="Grigoriev I.V."/>
            <person name="Debuchy R."/>
            <person name="Gladieux P."/>
            <person name="Thoren M.H."/>
            <person name="Johannesson H."/>
        </authorList>
    </citation>
    <scope>NUCLEOTIDE SEQUENCE</scope>
    <source>
        <strain evidence="2">CBS 232.78</strain>
    </source>
</reference>
<reference evidence="2" key="1">
    <citation type="journal article" date="2023" name="Mol. Phylogenet. Evol.">
        <title>Genome-scale phylogeny and comparative genomics of the fungal order Sordariales.</title>
        <authorList>
            <person name="Hensen N."/>
            <person name="Bonometti L."/>
            <person name="Westerberg I."/>
            <person name="Brannstrom I.O."/>
            <person name="Guillou S."/>
            <person name="Cros-Aarteil S."/>
            <person name="Calhoun S."/>
            <person name="Haridas S."/>
            <person name="Kuo A."/>
            <person name="Mondo S."/>
            <person name="Pangilinan J."/>
            <person name="Riley R."/>
            <person name="LaButti K."/>
            <person name="Andreopoulos B."/>
            <person name="Lipzen A."/>
            <person name="Chen C."/>
            <person name="Yan M."/>
            <person name="Daum C."/>
            <person name="Ng V."/>
            <person name="Clum A."/>
            <person name="Steindorff A."/>
            <person name="Ohm R.A."/>
            <person name="Martin F."/>
            <person name="Silar P."/>
            <person name="Natvig D.O."/>
            <person name="Lalanne C."/>
            <person name="Gautier V."/>
            <person name="Ament-Velasquez S.L."/>
            <person name="Kruys A."/>
            <person name="Hutchinson M.I."/>
            <person name="Powell A.J."/>
            <person name="Barry K."/>
            <person name="Miller A.N."/>
            <person name="Grigoriev I.V."/>
            <person name="Debuchy R."/>
            <person name="Gladieux P."/>
            <person name="Hiltunen Thoren M."/>
            <person name="Johannesson H."/>
        </authorList>
    </citation>
    <scope>NUCLEOTIDE SEQUENCE</scope>
    <source>
        <strain evidence="2">CBS 232.78</strain>
    </source>
</reference>
<name>A0AAE0NUD8_9PEZI</name>
<keyword evidence="1" id="KW-0472">Membrane</keyword>
<feature type="transmembrane region" description="Helical" evidence="1">
    <location>
        <begin position="215"/>
        <end position="234"/>
    </location>
</feature>
<evidence type="ECO:0000313" key="3">
    <source>
        <dbReference type="Proteomes" id="UP001285441"/>
    </source>
</evidence>
<dbReference type="PANTHER" id="PTHR37577">
    <property type="entry name" value="INTEGRAL MEMBRANE PROTEIN"/>
    <property type="match status" value="1"/>
</dbReference>
<evidence type="ECO:0000313" key="2">
    <source>
        <dbReference type="EMBL" id="KAK3387917.1"/>
    </source>
</evidence>
<feature type="transmembrane region" description="Helical" evidence="1">
    <location>
        <begin position="129"/>
        <end position="150"/>
    </location>
</feature>
<keyword evidence="3" id="KW-1185">Reference proteome</keyword>
<dbReference type="PANTHER" id="PTHR37577:SF1">
    <property type="entry name" value="INTEGRAL MEMBRANE PROTEIN"/>
    <property type="match status" value="1"/>
</dbReference>